<dbReference type="SUPFAM" id="SSF89028">
    <property type="entry name" value="Cobalamin adenosyltransferase-like"/>
    <property type="match status" value="1"/>
</dbReference>
<organism evidence="17 18">
    <name type="scientific">Anaeromyxobacter dehalogenans (strain ATCC BAA-258 / DSM 21875 / 2CP-1)</name>
    <dbReference type="NCBI Taxonomy" id="455488"/>
    <lineage>
        <taxon>Bacteria</taxon>
        <taxon>Pseudomonadati</taxon>
        <taxon>Myxococcota</taxon>
        <taxon>Myxococcia</taxon>
        <taxon>Myxococcales</taxon>
        <taxon>Cystobacterineae</taxon>
        <taxon>Anaeromyxobacteraceae</taxon>
        <taxon>Anaeromyxobacter</taxon>
    </lineage>
</organism>
<evidence type="ECO:0000256" key="6">
    <source>
        <dbReference type="ARBA" id="ARBA00022490"/>
    </source>
</evidence>
<dbReference type="Gene3D" id="1.20.1200.10">
    <property type="entry name" value="Cobalamin adenosyltransferase-like"/>
    <property type="match status" value="1"/>
</dbReference>
<evidence type="ECO:0000256" key="2">
    <source>
        <dbReference type="ARBA" id="ARBA00005121"/>
    </source>
</evidence>
<evidence type="ECO:0000313" key="18">
    <source>
        <dbReference type="Proteomes" id="UP000007089"/>
    </source>
</evidence>
<dbReference type="RefSeq" id="WP_015934734.1">
    <property type="nucleotide sequence ID" value="NC_011891.1"/>
</dbReference>
<evidence type="ECO:0000313" key="17">
    <source>
        <dbReference type="EMBL" id="ACL66958.1"/>
    </source>
</evidence>
<sequence>MKIYTKTGDAGETGLFGGPRVRKSDARVEAYGEVDELNACLGTVRAVVEDPEIDAQLARIQDELFCVGAELATPHGEKARSAIPAVEPRWAERLEAAIDAWEAELPPLRQFVLPGGTRTAAQLHLARCVCRRAERRVVALAAEAEVSPVALAYLNRLSDLLFVAARVANHRARKPETAWDPHRER</sequence>
<reference evidence="17" key="1">
    <citation type="submission" date="2009-01" db="EMBL/GenBank/DDBJ databases">
        <title>Complete sequence of Anaeromyxobacter dehalogenans 2CP-1.</title>
        <authorList>
            <consortium name="US DOE Joint Genome Institute"/>
            <person name="Lucas S."/>
            <person name="Copeland A."/>
            <person name="Lapidus A."/>
            <person name="Glavina del Rio T."/>
            <person name="Dalin E."/>
            <person name="Tice H."/>
            <person name="Bruce D."/>
            <person name="Goodwin L."/>
            <person name="Pitluck S."/>
            <person name="Saunders E."/>
            <person name="Brettin T."/>
            <person name="Detter J.C."/>
            <person name="Han C."/>
            <person name="Larimer F."/>
            <person name="Land M."/>
            <person name="Hauser L."/>
            <person name="Kyrpides N."/>
            <person name="Ovchinnikova G."/>
            <person name="Beliaev A.S."/>
            <person name="Richardson P."/>
        </authorList>
    </citation>
    <scope>NUCLEOTIDE SEQUENCE</scope>
    <source>
        <strain evidence="17">2CP-1</strain>
    </source>
</reference>
<evidence type="ECO:0000256" key="11">
    <source>
        <dbReference type="ARBA" id="ARBA00033334"/>
    </source>
</evidence>
<comment type="subcellular location">
    <subcellularLocation>
        <location evidence="1">Cytoplasm</location>
    </subcellularLocation>
</comment>
<keyword evidence="8 15" id="KW-0547">Nucleotide-binding</keyword>
<protein>
    <recommendedName>
        <fullName evidence="5 15">Corrinoid adenosyltransferase</fullName>
        <ecNumber evidence="4 15">2.5.1.17</ecNumber>
    </recommendedName>
    <alternativeName>
        <fullName evidence="10 15">Cob(II)alamin adenosyltransferase</fullName>
    </alternativeName>
    <alternativeName>
        <fullName evidence="12 15">Cob(II)yrinic acid a,c-diamide adenosyltransferase</fullName>
    </alternativeName>
    <alternativeName>
        <fullName evidence="11 15">Cobinamide/cobalamin adenosyltransferase</fullName>
    </alternativeName>
</protein>
<evidence type="ECO:0000256" key="12">
    <source>
        <dbReference type="ARBA" id="ARBA00033354"/>
    </source>
</evidence>
<keyword evidence="15" id="KW-0169">Cobalamin biosynthesis</keyword>
<evidence type="ECO:0000256" key="14">
    <source>
        <dbReference type="ARBA" id="ARBA00048692"/>
    </source>
</evidence>
<dbReference type="Proteomes" id="UP000007089">
    <property type="component" value="Chromosome"/>
</dbReference>
<comment type="catalytic activity">
    <reaction evidence="13 15">
        <text>2 cob(II)yrinate a,c diamide + reduced [electron-transfer flavoprotein] + 2 ATP = 2 adenosylcob(III)yrinate a,c-diamide + 2 triphosphate + oxidized [electron-transfer flavoprotein] + 3 H(+)</text>
        <dbReference type="Rhea" id="RHEA:11528"/>
        <dbReference type="Rhea" id="RHEA-COMP:10685"/>
        <dbReference type="Rhea" id="RHEA-COMP:10686"/>
        <dbReference type="ChEBI" id="CHEBI:15378"/>
        <dbReference type="ChEBI" id="CHEBI:18036"/>
        <dbReference type="ChEBI" id="CHEBI:30616"/>
        <dbReference type="ChEBI" id="CHEBI:57692"/>
        <dbReference type="ChEBI" id="CHEBI:58307"/>
        <dbReference type="ChEBI" id="CHEBI:58503"/>
        <dbReference type="ChEBI" id="CHEBI:58537"/>
        <dbReference type="EC" id="2.5.1.17"/>
    </reaction>
</comment>
<dbReference type="GO" id="GO:0008817">
    <property type="term" value="F:corrinoid adenosyltransferase activity"/>
    <property type="evidence" value="ECO:0007669"/>
    <property type="project" value="UniProtKB-UniRule"/>
</dbReference>
<evidence type="ECO:0000256" key="9">
    <source>
        <dbReference type="ARBA" id="ARBA00022840"/>
    </source>
</evidence>
<dbReference type="GO" id="GO:0005524">
    <property type="term" value="F:ATP binding"/>
    <property type="evidence" value="ECO:0007669"/>
    <property type="project" value="UniProtKB-UniRule"/>
</dbReference>
<dbReference type="AlphaFoldDB" id="B8J663"/>
<dbReference type="InterPro" id="IPR029499">
    <property type="entry name" value="PduO-typ"/>
</dbReference>
<dbReference type="EMBL" id="CP001359">
    <property type="protein sequence ID" value="ACL66958.1"/>
    <property type="molecule type" value="Genomic_DNA"/>
</dbReference>
<dbReference type="GO" id="GO:0009236">
    <property type="term" value="P:cobalamin biosynthetic process"/>
    <property type="evidence" value="ECO:0007669"/>
    <property type="project" value="UniProtKB-UniRule"/>
</dbReference>
<evidence type="ECO:0000256" key="4">
    <source>
        <dbReference type="ARBA" id="ARBA00012454"/>
    </source>
</evidence>
<evidence type="ECO:0000256" key="3">
    <source>
        <dbReference type="ARBA" id="ARBA00007487"/>
    </source>
</evidence>
<dbReference type="EC" id="2.5.1.17" evidence="4 15"/>
<dbReference type="InterPro" id="IPR036451">
    <property type="entry name" value="CblAdoTrfase-like_sf"/>
</dbReference>
<dbReference type="Pfam" id="PF01923">
    <property type="entry name" value="Cob_adeno_trans"/>
    <property type="match status" value="1"/>
</dbReference>
<dbReference type="KEGG" id="acp:A2cp1_3628"/>
<keyword evidence="18" id="KW-1185">Reference proteome</keyword>
<proteinExistence type="inferred from homology"/>
<comment type="similarity">
    <text evidence="3 15">Belongs to the Cob(I)alamin adenosyltransferase family.</text>
</comment>
<dbReference type="FunFam" id="1.20.1200.10:FF:000003">
    <property type="entry name" value="ATP:cob(I)alamin adenosyltransferase"/>
    <property type="match status" value="1"/>
</dbReference>
<keyword evidence="6" id="KW-0963">Cytoplasm</keyword>
<evidence type="ECO:0000256" key="5">
    <source>
        <dbReference type="ARBA" id="ARBA00020963"/>
    </source>
</evidence>
<evidence type="ECO:0000259" key="16">
    <source>
        <dbReference type="Pfam" id="PF01923"/>
    </source>
</evidence>
<evidence type="ECO:0000256" key="15">
    <source>
        <dbReference type="RuleBase" id="RU366026"/>
    </source>
</evidence>
<dbReference type="HOGENOM" id="CLU_083486_0_2_7"/>
<evidence type="ECO:0000256" key="13">
    <source>
        <dbReference type="ARBA" id="ARBA00048555"/>
    </source>
</evidence>
<feature type="domain" description="Cobalamin adenosyltransferase-like" evidence="16">
    <location>
        <begin position="3"/>
        <end position="168"/>
    </location>
</feature>
<evidence type="ECO:0000256" key="7">
    <source>
        <dbReference type="ARBA" id="ARBA00022679"/>
    </source>
</evidence>
<keyword evidence="7 15" id="KW-0808">Transferase</keyword>
<accession>B8J663</accession>
<keyword evidence="9 15" id="KW-0067">ATP-binding</keyword>
<dbReference type="UniPathway" id="UPA00148">
    <property type="reaction ID" value="UER00233"/>
</dbReference>
<dbReference type="NCBIfam" id="TIGR00636">
    <property type="entry name" value="PduO_Nterm"/>
    <property type="match status" value="1"/>
</dbReference>
<dbReference type="PANTHER" id="PTHR12213">
    <property type="entry name" value="CORRINOID ADENOSYLTRANSFERASE"/>
    <property type="match status" value="1"/>
</dbReference>
<comment type="pathway">
    <text evidence="2 15">Cofactor biosynthesis; adenosylcobalamin biosynthesis; adenosylcobalamin from cob(II)yrinate a,c-diamide: step 2/7.</text>
</comment>
<comment type="catalytic activity">
    <reaction evidence="14 15">
        <text>2 cob(II)alamin + reduced [electron-transfer flavoprotein] + 2 ATP = 2 adenosylcob(III)alamin + 2 triphosphate + oxidized [electron-transfer flavoprotein] + 3 H(+)</text>
        <dbReference type="Rhea" id="RHEA:28671"/>
        <dbReference type="Rhea" id="RHEA-COMP:10685"/>
        <dbReference type="Rhea" id="RHEA-COMP:10686"/>
        <dbReference type="ChEBI" id="CHEBI:15378"/>
        <dbReference type="ChEBI" id="CHEBI:16304"/>
        <dbReference type="ChEBI" id="CHEBI:18036"/>
        <dbReference type="ChEBI" id="CHEBI:18408"/>
        <dbReference type="ChEBI" id="CHEBI:30616"/>
        <dbReference type="ChEBI" id="CHEBI:57692"/>
        <dbReference type="ChEBI" id="CHEBI:58307"/>
        <dbReference type="EC" id="2.5.1.17"/>
    </reaction>
</comment>
<name>B8J663_ANAD2</name>
<gene>
    <name evidence="17" type="ordered locus">A2cp1_3628</name>
</gene>
<evidence type="ECO:0000256" key="8">
    <source>
        <dbReference type="ARBA" id="ARBA00022741"/>
    </source>
</evidence>
<dbReference type="InterPro" id="IPR016030">
    <property type="entry name" value="CblAdoTrfase-like"/>
</dbReference>
<dbReference type="GO" id="GO:0005737">
    <property type="term" value="C:cytoplasm"/>
    <property type="evidence" value="ECO:0007669"/>
    <property type="project" value="UniProtKB-SubCell"/>
</dbReference>
<dbReference type="PANTHER" id="PTHR12213:SF0">
    <property type="entry name" value="CORRINOID ADENOSYLTRANSFERASE MMAB"/>
    <property type="match status" value="1"/>
</dbReference>
<evidence type="ECO:0000256" key="1">
    <source>
        <dbReference type="ARBA" id="ARBA00004496"/>
    </source>
</evidence>
<evidence type="ECO:0000256" key="10">
    <source>
        <dbReference type="ARBA" id="ARBA00031529"/>
    </source>
</evidence>